<reference evidence="2 3" key="1">
    <citation type="submission" date="2015-04" db="EMBL/GenBank/DDBJ databases">
        <title>Complete genome sequence of Schizopora paradoxa KUC8140, a cosmopolitan wood degrader in East Asia.</title>
        <authorList>
            <consortium name="DOE Joint Genome Institute"/>
            <person name="Min B."/>
            <person name="Park H."/>
            <person name="Jang Y."/>
            <person name="Kim J.-J."/>
            <person name="Kim K.H."/>
            <person name="Pangilinan J."/>
            <person name="Lipzen A."/>
            <person name="Riley R."/>
            <person name="Grigoriev I.V."/>
            <person name="Spatafora J.W."/>
            <person name="Choi I.-G."/>
        </authorList>
    </citation>
    <scope>NUCLEOTIDE SEQUENCE [LARGE SCALE GENOMIC DNA]</scope>
    <source>
        <strain evidence="2 3">KUC8140</strain>
    </source>
</reference>
<name>A0A0H2S7I6_9AGAM</name>
<sequence>MTDELRVPVPVPYHFATGFVPTLPTVLDVAHPPPPPENSFPTPTELLQDIAAHDQNASNQKKRVKRRRATQEAVARGLGYMPTDPDSLSSHDKKRLYLDCLEQYVDYLHTDMVANGFQPVPIERVSSGRGLTSRSIRTLLVHLQTQASALHVQRQEAQLQHSDMHAFYREQLANQDGSGLDYPSAPSYDTHSLAPESPQTPTPITPMSAGPSDYPTYVNASGCYEEAPSAYNPYYNSNVPGADFPTSPQSPYGPGGEHNPSYFAHASTPVASGLVAPAVVTAPVPMSTPTPTPSSVHASGPIPPSFGPGPSSSDAAAFSHAQHVQRRHSIATTASPYYEHDAPFQQHQQHQHNLHLSVLPPQHYGMNGGGSEYASSPVTSPTYSDNGAYTYGEAGQGYSAGADAIYYSQQTQQTHQHPQQTPSPTYPNAAGVVVPSNAPSVHHSTPPVVVPSNATPAPVTHMNAFASVFPHPHPPQGYQFP</sequence>
<gene>
    <name evidence="2" type="ORF">SCHPADRAFT_934813</name>
</gene>
<dbReference type="STRING" id="27342.A0A0H2S7I6"/>
<evidence type="ECO:0000313" key="2">
    <source>
        <dbReference type="EMBL" id="KLO20217.1"/>
    </source>
</evidence>
<organism evidence="2 3">
    <name type="scientific">Schizopora paradoxa</name>
    <dbReference type="NCBI Taxonomy" id="27342"/>
    <lineage>
        <taxon>Eukaryota</taxon>
        <taxon>Fungi</taxon>
        <taxon>Dikarya</taxon>
        <taxon>Basidiomycota</taxon>
        <taxon>Agaricomycotina</taxon>
        <taxon>Agaricomycetes</taxon>
        <taxon>Hymenochaetales</taxon>
        <taxon>Schizoporaceae</taxon>
        <taxon>Schizopora</taxon>
    </lineage>
</organism>
<dbReference type="OrthoDB" id="3258400at2759"/>
<dbReference type="Proteomes" id="UP000053477">
    <property type="component" value="Unassembled WGS sequence"/>
</dbReference>
<proteinExistence type="predicted"/>
<protein>
    <submittedName>
        <fullName evidence="2">Uncharacterized protein</fullName>
    </submittedName>
</protein>
<evidence type="ECO:0000256" key="1">
    <source>
        <dbReference type="SAM" id="MobiDB-lite"/>
    </source>
</evidence>
<dbReference type="InParanoid" id="A0A0H2S7I6"/>
<accession>A0A0H2S7I6</accession>
<dbReference type="AlphaFoldDB" id="A0A0H2S7I6"/>
<feature type="region of interest" description="Disordered" evidence="1">
    <location>
        <begin position="410"/>
        <end position="431"/>
    </location>
</feature>
<keyword evidence="3" id="KW-1185">Reference proteome</keyword>
<feature type="compositionally biased region" description="Low complexity" evidence="1">
    <location>
        <begin position="308"/>
        <end position="319"/>
    </location>
</feature>
<evidence type="ECO:0000313" key="3">
    <source>
        <dbReference type="Proteomes" id="UP000053477"/>
    </source>
</evidence>
<feature type="region of interest" description="Disordered" evidence="1">
    <location>
        <begin position="288"/>
        <end position="328"/>
    </location>
</feature>
<feature type="compositionally biased region" description="Low complexity" evidence="1">
    <location>
        <begin position="410"/>
        <end position="427"/>
    </location>
</feature>
<dbReference type="EMBL" id="KQ085883">
    <property type="protein sequence ID" value="KLO20217.1"/>
    <property type="molecule type" value="Genomic_DNA"/>
</dbReference>
<feature type="region of interest" description="Disordered" evidence="1">
    <location>
        <begin position="175"/>
        <end position="210"/>
    </location>
</feature>